<dbReference type="CDD" id="cd00104">
    <property type="entry name" value="KAZAL_FS"/>
    <property type="match status" value="1"/>
</dbReference>
<proteinExistence type="predicted"/>
<protein>
    <recommendedName>
        <fullName evidence="4">Kazal-like domain-containing protein</fullName>
    </recommendedName>
</protein>
<keyword evidence="3" id="KW-1015">Disulfide bond</keyword>
<dbReference type="FunFam" id="3.30.60.30:FF:000037">
    <property type="entry name" value="Ovomucoid"/>
    <property type="match status" value="1"/>
</dbReference>
<dbReference type="SMART" id="SM00280">
    <property type="entry name" value="KAZAL"/>
    <property type="match status" value="1"/>
</dbReference>
<feature type="domain" description="Kazal-like" evidence="4">
    <location>
        <begin position="15"/>
        <end position="62"/>
    </location>
</feature>
<dbReference type="PANTHER" id="PTHR47499:SF1">
    <property type="entry name" value="SERINE PROTEASE INHIBITOR KAZAL-TYPE 7"/>
    <property type="match status" value="1"/>
</dbReference>
<dbReference type="Proteomes" id="UP000472272">
    <property type="component" value="Chromosome 2"/>
</dbReference>
<dbReference type="PROSITE" id="PS51465">
    <property type="entry name" value="KAZAL_2"/>
    <property type="match status" value="1"/>
</dbReference>
<accession>A0A670IJA3</accession>
<dbReference type="SUPFAM" id="SSF100895">
    <property type="entry name" value="Kazal-type serine protease inhibitors"/>
    <property type="match status" value="1"/>
</dbReference>
<comment type="subcellular location">
    <subcellularLocation>
        <location evidence="1">Secreted</location>
    </subcellularLocation>
</comment>
<name>A0A670IJA3_PODMU</name>
<evidence type="ECO:0000313" key="5">
    <source>
        <dbReference type="Ensembl" id="ENSPMRP00000011646.1"/>
    </source>
</evidence>
<dbReference type="GO" id="GO:0005576">
    <property type="term" value="C:extracellular region"/>
    <property type="evidence" value="ECO:0007669"/>
    <property type="project" value="UniProtKB-SubCell"/>
</dbReference>
<organism evidence="5 6">
    <name type="scientific">Podarcis muralis</name>
    <name type="common">Wall lizard</name>
    <name type="synonym">Lacerta muralis</name>
    <dbReference type="NCBI Taxonomy" id="64176"/>
    <lineage>
        <taxon>Eukaryota</taxon>
        <taxon>Metazoa</taxon>
        <taxon>Chordata</taxon>
        <taxon>Craniata</taxon>
        <taxon>Vertebrata</taxon>
        <taxon>Euteleostomi</taxon>
        <taxon>Lepidosauria</taxon>
        <taxon>Squamata</taxon>
        <taxon>Bifurcata</taxon>
        <taxon>Unidentata</taxon>
        <taxon>Episquamata</taxon>
        <taxon>Laterata</taxon>
        <taxon>Lacertibaenia</taxon>
        <taxon>Lacertidae</taxon>
        <taxon>Podarcis</taxon>
    </lineage>
</organism>
<reference evidence="5 6" key="1">
    <citation type="journal article" date="2019" name="Proc. Natl. Acad. Sci. U.S.A.">
        <title>Regulatory changes in pterin and carotenoid genes underlie balanced color polymorphisms in the wall lizard.</title>
        <authorList>
            <person name="Andrade P."/>
            <person name="Pinho C."/>
            <person name="Perez I de Lanuza G."/>
            <person name="Afonso S."/>
            <person name="Brejcha J."/>
            <person name="Rubin C.J."/>
            <person name="Wallerman O."/>
            <person name="Pereira P."/>
            <person name="Sabatino S.J."/>
            <person name="Bellati A."/>
            <person name="Pellitteri-Rosa D."/>
            <person name="Bosakova Z."/>
            <person name="Bunikis I."/>
            <person name="Carretero M.A."/>
            <person name="Feiner N."/>
            <person name="Marsik P."/>
            <person name="Pauperio F."/>
            <person name="Salvi D."/>
            <person name="Soler L."/>
            <person name="While G.M."/>
            <person name="Uller T."/>
            <person name="Font E."/>
            <person name="Andersson L."/>
            <person name="Carneiro M."/>
        </authorList>
    </citation>
    <scope>NUCLEOTIDE SEQUENCE</scope>
</reference>
<reference evidence="5" key="2">
    <citation type="submission" date="2025-08" db="UniProtKB">
        <authorList>
            <consortium name="Ensembl"/>
        </authorList>
    </citation>
    <scope>IDENTIFICATION</scope>
</reference>
<evidence type="ECO:0000259" key="4">
    <source>
        <dbReference type="PROSITE" id="PS51465"/>
    </source>
</evidence>
<dbReference type="InterPro" id="IPR002350">
    <property type="entry name" value="Kazal_dom"/>
</dbReference>
<dbReference type="Pfam" id="PF00050">
    <property type="entry name" value="Kazal_1"/>
    <property type="match status" value="1"/>
</dbReference>
<evidence type="ECO:0000313" key="6">
    <source>
        <dbReference type="Proteomes" id="UP000472272"/>
    </source>
</evidence>
<evidence type="ECO:0000256" key="3">
    <source>
        <dbReference type="ARBA" id="ARBA00023157"/>
    </source>
</evidence>
<dbReference type="PANTHER" id="PTHR47499">
    <property type="entry name" value="SERINE PROTEASE INHIBITOR KAZAL-TYPE 7 SPINK7"/>
    <property type="match status" value="1"/>
</dbReference>
<evidence type="ECO:0000256" key="1">
    <source>
        <dbReference type="ARBA" id="ARBA00004613"/>
    </source>
</evidence>
<keyword evidence="6" id="KW-1185">Reference proteome</keyword>
<dbReference type="AlphaFoldDB" id="A0A670IJA3"/>
<keyword evidence="2" id="KW-0964">Secreted</keyword>
<reference evidence="5" key="3">
    <citation type="submission" date="2025-09" db="UniProtKB">
        <authorList>
            <consortium name="Ensembl"/>
        </authorList>
    </citation>
    <scope>IDENTIFICATION</scope>
</reference>
<sequence>WQKIIHVPSFPPDWYPKVICTEEYHAHCGSDGKTYSNRCHFCNEYIMQKRKLILMHFGECRKV</sequence>
<dbReference type="InterPro" id="IPR036058">
    <property type="entry name" value="Kazal_dom_sf"/>
</dbReference>
<evidence type="ECO:0000256" key="2">
    <source>
        <dbReference type="ARBA" id="ARBA00022525"/>
    </source>
</evidence>
<dbReference type="PROSITE" id="PS00282">
    <property type="entry name" value="KAZAL_1"/>
    <property type="match status" value="1"/>
</dbReference>
<dbReference type="Gene3D" id="3.30.60.30">
    <property type="match status" value="1"/>
</dbReference>
<dbReference type="Ensembl" id="ENSPMRT00000012440.1">
    <property type="protein sequence ID" value="ENSPMRP00000011646.1"/>
    <property type="gene ID" value="ENSPMRG00000007800.1"/>
</dbReference>
<dbReference type="InterPro" id="IPR050159">
    <property type="entry name" value="Kazal-type_SerProtInhib"/>
</dbReference>
<dbReference type="GeneTree" id="ENSGT00960000189299"/>